<reference evidence="4" key="1">
    <citation type="submission" date="2021-02" db="EMBL/GenBank/DDBJ databases">
        <title>Strain Y2R2, a novel species of the genus Halomonas.</title>
        <authorList>
            <person name="Huang H."/>
        </authorList>
    </citation>
    <scope>NUCLEOTIDE SEQUENCE</scope>
    <source>
        <strain evidence="4">Y2R2</strain>
    </source>
</reference>
<name>A0A5C1NK86_9GAMM</name>
<dbReference type="EMBL" id="CP038437">
    <property type="protein sequence ID" value="QEM82777.1"/>
    <property type="molecule type" value="Genomic_DNA"/>
</dbReference>
<gene>
    <name evidence="4" type="ORF">E4T21_15410</name>
</gene>
<keyword evidence="5" id="KW-1185">Reference proteome</keyword>
<keyword evidence="1" id="KW-0175">Coiled coil</keyword>
<dbReference type="Proteomes" id="UP000324285">
    <property type="component" value="Chromosome"/>
</dbReference>
<evidence type="ECO:0000256" key="1">
    <source>
        <dbReference type="SAM" id="Coils"/>
    </source>
</evidence>
<feature type="signal peptide" evidence="3">
    <location>
        <begin position="1"/>
        <end position="38"/>
    </location>
</feature>
<keyword evidence="3" id="KW-0732">Signal</keyword>
<proteinExistence type="predicted"/>
<accession>A0A5C1NK86</accession>
<evidence type="ECO:0000256" key="3">
    <source>
        <dbReference type="SAM" id="SignalP"/>
    </source>
</evidence>
<protein>
    <recommendedName>
        <fullName evidence="6">Periplasmic heavy metal sensor</fullName>
    </recommendedName>
</protein>
<evidence type="ECO:0000313" key="5">
    <source>
        <dbReference type="Proteomes" id="UP000324285"/>
    </source>
</evidence>
<sequence length="218" mass="24527">MKLSFANRPLANRSFARKALLPAAIAAALLPFSLGAMAGDKPHEGFEGRGPGHEFRAELLDRAGIDEETRDALKAASDEHHEAMKELNDEYRAQRKEILGEDGIAALKDATRQVHQERLSKLFDEWQLSDDDRSKVEDTLASFRDDFKSLIDQDYEERDKRHAAWEELRQTHHDALAEVLSDEQIDELKSTMMPPRHHGGPGHHGEHEGKPMPEAPAA</sequence>
<dbReference type="KEGG" id="hbh:E4T21_15410"/>
<dbReference type="AlphaFoldDB" id="A0A5C1NK86"/>
<dbReference type="RefSeq" id="WP_149285900.1">
    <property type="nucleotide sequence ID" value="NZ_CP038437.2"/>
</dbReference>
<dbReference type="OrthoDB" id="6169202at2"/>
<organism evidence="4 5">
    <name type="scientific">Halomonas binhaiensis</name>
    <dbReference type="NCBI Taxonomy" id="2562282"/>
    <lineage>
        <taxon>Bacteria</taxon>
        <taxon>Pseudomonadati</taxon>
        <taxon>Pseudomonadota</taxon>
        <taxon>Gammaproteobacteria</taxon>
        <taxon>Oceanospirillales</taxon>
        <taxon>Halomonadaceae</taxon>
        <taxon>Halomonas</taxon>
    </lineage>
</organism>
<evidence type="ECO:0000256" key="2">
    <source>
        <dbReference type="SAM" id="MobiDB-lite"/>
    </source>
</evidence>
<feature type="region of interest" description="Disordered" evidence="2">
    <location>
        <begin position="186"/>
        <end position="218"/>
    </location>
</feature>
<feature type="chain" id="PRO_5022673816" description="Periplasmic heavy metal sensor" evidence="3">
    <location>
        <begin position="39"/>
        <end position="218"/>
    </location>
</feature>
<feature type="coiled-coil region" evidence="1">
    <location>
        <begin position="70"/>
        <end position="101"/>
    </location>
</feature>
<evidence type="ECO:0000313" key="4">
    <source>
        <dbReference type="EMBL" id="QEM82777.1"/>
    </source>
</evidence>
<evidence type="ECO:0008006" key="6">
    <source>
        <dbReference type="Google" id="ProtNLM"/>
    </source>
</evidence>